<evidence type="ECO:0000313" key="3">
    <source>
        <dbReference type="EMBL" id="CQR72082.1"/>
    </source>
</evidence>
<feature type="domain" description="Helix-hairpin-helix DNA-binding motif class 1" evidence="2">
    <location>
        <begin position="151"/>
        <end position="170"/>
    </location>
</feature>
<keyword evidence="1" id="KW-0472">Membrane</keyword>
<dbReference type="SMART" id="SM00278">
    <property type="entry name" value="HhH1"/>
    <property type="match status" value="2"/>
</dbReference>
<dbReference type="GO" id="GO:0015628">
    <property type="term" value="P:protein secretion by the type II secretion system"/>
    <property type="evidence" value="ECO:0007669"/>
    <property type="project" value="TreeGrafter"/>
</dbReference>
<evidence type="ECO:0000313" key="4">
    <source>
        <dbReference type="Proteomes" id="UP000049855"/>
    </source>
</evidence>
<keyword evidence="1" id="KW-1133">Transmembrane helix</keyword>
<name>A0A0U1KXD4_9FIRM</name>
<dbReference type="GO" id="GO:0006281">
    <property type="term" value="P:DNA repair"/>
    <property type="evidence" value="ECO:0007669"/>
    <property type="project" value="InterPro"/>
</dbReference>
<gene>
    <name evidence="3" type="ORF">SpAn4DRAFT_4771</name>
</gene>
<accession>A0A0U1KXD4</accession>
<feature type="domain" description="Helix-hairpin-helix DNA-binding motif class 1" evidence="2">
    <location>
        <begin position="181"/>
        <end position="200"/>
    </location>
</feature>
<dbReference type="PANTHER" id="PTHR21180:SF32">
    <property type="entry name" value="ENDONUCLEASE_EXONUCLEASE_PHOSPHATASE FAMILY DOMAIN-CONTAINING PROTEIN 1"/>
    <property type="match status" value="1"/>
</dbReference>
<proteinExistence type="predicted"/>
<dbReference type="NCBIfam" id="TIGR00426">
    <property type="entry name" value="competence protein ComEA helix-hairpin-helix repeat region"/>
    <property type="match status" value="1"/>
</dbReference>
<dbReference type="SUPFAM" id="SSF47781">
    <property type="entry name" value="RuvA domain 2-like"/>
    <property type="match status" value="1"/>
</dbReference>
<dbReference type="GO" id="GO:0015627">
    <property type="term" value="C:type II protein secretion system complex"/>
    <property type="evidence" value="ECO:0007669"/>
    <property type="project" value="TreeGrafter"/>
</dbReference>
<keyword evidence="1" id="KW-0812">Transmembrane</keyword>
<evidence type="ECO:0000256" key="1">
    <source>
        <dbReference type="SAM" id="Phobius"/>
    </source>
</evidence>
<dbReference type="InterPro" id="IPR010994">
    <property type="entry name" value="RuvA_2-like"/>
</dbReference>
<dbReference type="InterPro" id="IPR019554">
    <property type="entry name" value="Soluble_ligand-bd"/>
</dbReference>
<evidence type="ECO:0000259" key="2">
    <source>
        <dbReference type="SMART" id="SM00278"/>
    </source>
</evidence>
<keyword evidence="3" id="KW-0675">Receptor</keyword>
<dbReference type="AlphaFoldDB" id="A0A0U1KXD4"/>
<dbReference type="Pfam" id="PF10531">
    <property type="entry name" value="SLBB"/>
    <property type="match status" value="1"/>
</dbReference>
<sequence length="203" mass="20834">MGILQKKLLIVVLLACGIVVVSFYGFWQKTTDESGANEVSTAPGKVTATNTAATANSAAGSEVVVYVSGGVNKPGVYKLPQGSRIVDAVTAAGGFALGADPAKINLALHLKDEMQVNVPYIITAAGNGTLNSGASAGNSNDKININTASAAELDKLPGIGPSLAERIAQFRTANGPFSDLADLKKVPGIGEAKYNQFKDKISL</sequence>
<dbReference type="RefSeq" id="WP_021167713.1">
    <property type="nucleotide sequence ID" value="NZ_CTRP01000008.1"/>
</dbReference>
<dbReference type="Pfam" id="PF12836">
    <property type="entry name" value="HHH_3"/>
    <property type="match status" value="1"/>
</dbReference>
<dbReference type="InterPro" id="IPR003583">
    <property type="entry name" value="Hlx-hairpin-Hlx_DNA-bd_motif"/>
</dbReference>
<dbReference type="Gene3D" id="1.10.150.310">
    <property type="entry name" value="Tex RuvX-like domain-like"/>
    <property type="match status" value="1"/>
</dbReference>
<dbReference type="InterPro" id="IPR004509">
    <property type="entry name" value="Competence_ComEA_HhH"/>
</dbReference>
<keyword evidence="4" id="KW-1185">Reference proteome</keyword>
<dbReference type="GO" id="GO:0003677">
    <property type="term" value="F:DNA binding"/>
    <property type="evidence" value="ECO:0007669"/>
    <property type="project" value="InterPro"/>
</dbReference>
<reference evidence="4" key="1">
    <citation type="submission" date="2015-03" db="EMBL/GenBank/DDBJ databases">
        <authorList>
            <person name="Nijsse Bart"/>
        </authorList>
    </citation>
    <scope>NUCLEOTIDE SEQUENCE [LARGE SCALE GENOMIC DNA]</scope>
</reference>
<feature type="transmembrane region" description="Helical" evidence="1">
    <location>
        <begin position="7"/>
        <end position="27"/>
    </location>
</feature>
<dbReference type="Gene3D" id="3.10.560.10">
    <property type="entry name" value="Outer membrane lipoprotein wza domain like"/>
    <property type="match status" value="1"/>
</dbReference>
<dbReference type="InterPro" id="IPR051675">
    <property type="entry name" value="Endo/Exo/Phosphatase_dom_1"/>
</dbReference>
<dbReference type="Proteomes" id="UP000049855">
    <property type="component" value="Unassembled WGS sequence"/>
</dbReference>
<protein>
    <submittedName>
        <fullName evidence="3">Late competence protein ComEA, DNA receptor</fullName>
    </submittedName>
</protein>
<dbReference type="PANTHER" id="PTHR21180">
    <property type="entry name" value="ENDONUCLEASE/EXONUCLEASE/PHOSPHATASE FAMILY DOMAIN-CONTAINING PROTEIN 1"/>
    <property type="match status" value="1"/>
</dbReference>
<organism evidence="3 4">
    <name type="scientific">Sporomusa ovata</name>
    <dbReference type="NCBI Taxonomy" id="2378"/>
    <lineage>
        <taxon>Bacteria</taxon>
        <taxon>Bacillati</taxon>
        <taxon>Bacillota</taxon>
        <taxon>Negativicutes</taxon>
        <taxon>Selenomonadales</taxon>
        <taxon>Sporomusaceae</taxon>
        <taxon>Sporomusa</taxon>
    </lineage>
</organism>
<dbReference type="EMBL" id="CTRP01000008">
    <property type="protein sequence ID" value="CQR72082.1"/>
    <property type="molecule type" value="Genomic_DNA"/>
</dbReference>